<feature type="region of interest" description="Disordered" evidence="2">
    <location>
        <begin position="227"/>
        <end position="248"/>
    </location>
</feature>
<feature type="region of interest" description="Disordered" evidence="2">
    <location>
        <begin position="2719"/>
        <end position="2743"/>
    </location>
</feature>
<protein>
    <submittedName>
        <fullName evidence="3">Uncharacterized protein</fullName>
    </submittedName>
</protein>
<feature type="compositionally biased region" description="Basic and acidic residues" evidence="2">
    <location>
        <begin position="2803"/>
        <end position="2818"/>
    </location>
</feature>
<feature type="compositionally biased region" description="Polar residues" evidence="2">
    <location>
        <begin position="3476"/>
        <end position="3486"/>
    </location>
</feature>
<feature type="region of interest" description="Disordered" evidence="2">
    <location>
        <begin position="18"/>
        <end position="37"/>
    </location>
</feature>
<feature type="compositionally biased region" description="Low complexity" evidence="2">
    <location>
        <begin position="3193"/>
        <end position="3205"/>
    </location>
</feature>
<feature type="compositionally biased region" description="Low complexity" evidence="2">
    <location>
        <begin position="771"/>
        <end position="785"/>
    </location>
</feature>
<feature type="coiled-coil region" evidence="1">
    <location>
        <begin position="1221"/>
        <end position="1255"/>
    </location>
</feature>
<gene>
    <name evidence="3" type="ORF">CXG81DRAFT_19162</name>
</gene>
<evidence type="ECO:0000313" key="4">
    <source>
        <dbReference type="Proteomes" id="UP000274922"/>
    </source>
</evidence>
<dbReference type="PANTHER" id="PTHR45615:SF66">
    <property type="entry name" value="CARD DOMAIN-CONTAINING PROTEIN"/>
    <property type="match status" value="1"/>
</dbReference>
<feature type="coiled-coil region" evidence="1">
    <location>
        <begin position="375"/>
        <end position="402"/>
    </location>
</feature>
<feature type="compositionally biased region" description="Low complexity" evidence="2">
    <location>
        <begin position="2310"/>
        <end position="2325"/>
    </location>
</feature>
<dbReference type="Proteomes" id="UP000274922">
    <property type="component" value="Unassembled WGS sequence"/>
</dbReference>
<feature type="compositionally biased region" description="Polar residues" evidence="2">
    <location>
        <begin position="2484"/>
        <end position="2498"/>
    </location>
</feature>
<feature type="coiled-coil region" evidence="1">
    <location>
        <begin position="128"/>
        <end position="183"/>
    </location>
</feature>
<keyword evidence="4" id="KW-1185">Reference proteome</keyword>
<feature type="compositionally biased region" description="Pro residues" evidence="2">
    <location>
        <begin position="3025"/>
        <end position="3035"/>
    </location>
</feature>
<feature type="region of interest" description="Disordered" evidence="2">
    <location>
        <begin position="3467"/>
        <end position="3486"/>
    </location>
</feature>
<feature type="compositionally biased region" description="Basic and acidic residues" evidence="2">
    <location>
        <begin position="578"/>
        <end position="588"/>
    </location>
</feature>
<sequence>MRRGSVLSAVGLGSSDVAGPYTHAHPPHVSGATSIGSPGIARDRAALQNPHEILPRWYREISAHHATRARLRELEATLARFVQFLPKTAARAAAAAAEASEGPSAHRLSGADEQDSDWPEIAASLMTAVELRSQLAAEKAQRVAAEQRAQLALERAETLATALHEARQQARQREAQYQRLLIERDALVAIHQRDVARATQLEALETELVAWKQRSVAMVPSTVLSVYQREPSPPPPGSASTKSSRLSVRDEILATTPSRNRPERPMVDTVIPALDYASSMASAEDSDSDHDHGPLIDRPQPRGPVSESTIEERAMQQASHLASGHHGTSTSADLSDAGDAAAGTVDPSALAQTVARLSRDLHASRSALAAETSSRAAWQAEAERALAMYDEAQSQLETCQSAQQALADDLRLKQTVHDATVTQLEAAHAKTEQVLVSLIKRHGAVCTTYEAALQPMAMETQHWRNASQQYLGVMFRLLWLFQNQRVQLFAQIAPATRVGNAQAMRALGCSLLANHQIAQLAHALRTASGELVSDVPPQTWHDEWRQCANLLVDTPLSHHLQVVIPPQALWNPSGSPDQSHDGPSHEAEERDEADEAFDDGVTTHRGMFDWTAFEPVASSLTNRFSDVALELDANVSDEMIGDGWHIDEVAQRRMTAWLARTADADTEPLIRSALHGSMQAAYFTSNSQLLTTQETGIDVETQTTLSLPTPTLVSRSNPLNTPGATSARAALASLSQARSEAQPSALLLSPVISHSEISNGDTEFYTVDEGSTTTRRSSLPSRGTSVGSDELDLPPVSFPDAFPFPSPATAPVTGTSRQPLMATPALLDPSTPSIEPGRHVITPMLGMAAVHNSESPVLRDNVVAQLAAARKSIHVCEAARRAAAAQHEVAMKELQTAIRSREQELATARAQTEDLGHALRLAESQAAASEKRAAQLQANVAQVQETLSERIDLAAKTQAQMNGLMKEMEHLRHARAADSERHRQELEWAEDQRATMSAQMASLSTDLETVRTEARVARTRHEQLVEELTAAQERDVRVITAERDHAQQQLADHVRRYDELAASLAMTNEHSKLLKAQYESTLAQAEHQQQTLAQRLDDKDAMLVDARERMLADHRAATVLSADLKQKLAQLGADRDNLTTQLKAASQASLPVSAGSATRDVASREPPAVPLSPLPLRSAPVHSMATQSMAVQTDGIPTALPPPFAPSPSLEAQRQEQLIAIQALQRQHEALSHAIRQAETHLERTTRRNEQQRAEHAETALLLDETAQSVRQLEHAADLARDAERGAMDAYRRIRIEHDHLHDAVEHLQTMLESRQQTVDQLTAQVAAIRGDVTTATASLDQVRVEAAAARAATREASDDLAATRVRITQVRADLADAEAALQQVRKATEAEKAATERAAAQDRALAALTTPSPAHPAAPLGDAATSSSASSKSPSLAATSPSVPAPSSAPLPASTLVRSQPDRAHTASHAATMELEQTIKGLQNQLAVAESKAAALQRAHDRAVAAMATSAATASLSMPSPQPKRPRSLVARSAVPARPSSAAGIGLHHHASDDGSATAVPAPSLSARATYVLDNHGDESDSSESPLSMASLVPVPPSPLSTPLVAHGGLVGDAALPSNLPANPVTVSQSMPHSPALLEAGTSVPSVAIVAMDSPLVNPVTPVMATDAPPSTAAGSSPVVLTHTPSPSPMMLETTASPLTPLASTPIISTTPTMALQTALSAAHATAEPMPESMQAVVRFRSQHHALMTDNHILQERVDALDAEVNGWKRNYHKCEAGRRILHDQCESLEVKLQDAEARLRALSEREVSPSTQQAYTELVRWCRSAAGKLTQRLASVEALTVAGTLPPPRSPSPSAGEDAQSASEAKTRLSRALRDVKQLVALYHDARRRAMAVPAQPASSSLLPLSSAPPASAGPDPVYEAKMARMTAWSTYLTEKCARDQQEHQLVAVAHADQVTQLENSLVRTTKMFDGLLQNERFATWKHERMMQLTVRQALDRVQYAETSVRLHQKQVMLLERQVDALRTEKEHFAAVAKVLQTARDAAKRAVACQTDPLSTGPRTLSALSDPTARPKAVAALSPSSRSAMTSDPIVPTPVAGSAFASPPVQSSSSVPSLVVEKVDPQEAIDRRHRIMRRRMTLLERIFEHLYTRVKAATADHATTTVMPSDVALAEGAAILSSSATPSAHQAILADLLDVMALLNAPGQRSVNRRLQQIVWRLHVAPSTPAVAPRGGRPAAPEMIAAYTKLVAKRRFKAAKQLDGTTLPLVARPHPSSAPAPGALPATPEMIAVYTKLVAKRRRQLSKTQRASQPSNPSSSPPATSHSFADPDAEADRKLILLRWKRAERQASRLQRELEAIRQQKDQALRPHHDRAVQFDDITYVDHAADALVGAVTGVQTDPAMLPHSPVDVKPPAAAFTGRTTHDTAVQTPTIELALTTRETQTTPLQLPTARPALATSPHLVPQSALAPPPVVHAPAPVSLPKVSSTPSQDPLSPSQAAEADALRQQLHHWQQRYTALQAHLTRLSTQSATHDAEMTAQHAHLTARVASLTDELRRVQLQHATVRTRLESQLARAEQRLTSQPSQVTPVAVPPLAVRVQPPVAMVSRATQWNAPIPIPPPVLMSAPAPVQSAPTARPRPPMRDSTTMTNAETPVMVPVVAPRPTVMCITQSSQTTAPIMRDRGSQTFLLEPRKLCFTTWTQTDVRYTNPVTLGSAPLTSLSSKAGQPASAPVPTAPKPTSATSIAAPAVSVVGVSSSRVPEAPANSSPRTAHGTSRYDATSQDRTYLNGLDDYDRRATSRHSYDYGYDSDLHRDLRPDSYVPSPMADDTELLEYQAYLHRMQAGFDAAVSSTATHMATHGFHDPYADLPLPNVGGVGVGVPDAGDAFYASFHAHTSYAMYDHSTVPAPAPSAAVAAAVDPDTSAGPIVYELTTTEDAALFLANGRRSTRDSPPSLRESAVKHDADVSSQGAHLLPAMTRASLPSAPDLLPATAAPIATVNTPSVVTELKTTGVPLEPSITVPFTVPPAMPPSPSLPASRLATGTDESRSHHATPLYPAPMSSLQAPILAQASGPLAASPPRPLRGMEAETDMETDPEERQEAMASIRLLSTLSFDHAMPASTASSAPSASSLHDDNASEGILSVAHASTDDSEEEENGLVVGSFEMNADQRGDQDSARDAIDDSEDEDAALEEGSLLSEGSESSRATVMYATLGTDADAILARAQAQLASHLPHTTAAATVGTSLDGLSVEMHALRHPAPHATATRSAPIVELTTARTPQTTSPIAMSSRPASPVSVLYDPRMVADRVERGADVFRPVAVDGLAISHGYADESDDGVDRDGDSVVSDTSSELTWASSIPAHEHPDASHDSSQGFDDEAIGPGFPAEDVAPVLAFFQTHQNSDAFVTNAGGYEEEEEEEEAGDAIHGSLDDVLADDVTYSDENDEDAEDIDDDSLFVASSLASVMDGASGMADGLSPSSELGSFLE</sequence>
<evidence type="ECO:0000256" key="1">
    <source>
        <dbReference type="SAM" id="Coils"/>
    </source>
</evidence>
<feature type="region of interest" description="Disordered" evidence="2">
    <location>
        <begin position="1668"/>
        <end position="1690"/>
    </location>
</feature>
<dbReference type="EMBL" id="ML014190">
    <property type="protein sequence ID" value="RKP00968.1"/>
    <property type="molecule type" value="Genomic_DNA"/>
</dbReference>
<feature type="region of interest" description="Disordered" evidence="2">
    <location>
        <begin position="3074"/>
        <end position="3101"/>
    </location>
</feature>
<feature type="region of interest" description="Disordered" evidence="2">
    <location>
        <begin position="3329"/>
        <end position="3379"/>
    </location>
</feature>
<name>A0A4P9X6Z4_9FUNG</name>
<feature type="compositionally biased region" description="Low complexity" evidence="2">
    <location>
        <begin position="1424"/>
        <end position="1443"/>
    </location>
</feature>
<evidence type="ECO:0000313" key="3">
    <source>
        <dbReference type="EMBL" id="RKP00968.1"/>
    </source>
</evidence>
<feature type="compositionally biased region" description="Polar residues" evidence="2">
    <location>
        <begin position="2765"/>
        <end position="2784"/>
    </location>
</feature>
<reference evidence="4" key="1">
    <citation type="journal article" date="2018" name="Nat. Microbiol.">
        <title>Leveraging single-cell genomics to expand the fungal tree of life.</title>
        <authorList>
            <person name="Ahrendt S.R."/>
            <person name="Quandt C.A."/>
            <person name="Ciobanu D."/>
            <person name="Clum A."/>
            <person name="Salamov A."/>
            <person name="Andreopoulos B."/>
            <person name="Cheng J.F."/>
            <person name="Woyke T."/>
            <person name="Pelin A."/>
            <person name="Henrissat B."/>
            <person name="Reynolds N.K."/>
            <person name="Benny G.L."/>
            <person name="Smith M.E."/>
            <person name="James T.Y."/>
            <person name="Grigoriev I.V."/>
        </authorList>
    </citation>
    <scope>NUCLEOTIDE SEQUENCE [LARGE SCALE GENOMIC DNA]</scope>
    <source>
        <strain evidence="4">ATCC 52028</strain>
    </source>
</reference>
<feature type="region of interest" description="Disordered" evidence="2">
    <location>
        <begin position="3025"/>
        <end position="3060"/>
    </location>
</feature>
<feature type="region of interest" description="Disordered" evidence="2">
    <location>
        <begin position="2628"/>
        <end position="2648"/>
    </location>
</feature>
<feature type="region of interest" description="Disordered" evidence="2">
    <location>
        <begin position="2300"/>
        <end position="2329"/>
    </location>
</feature>
<accession>A0A4P9X6Z4</accession>
<feature type="compositionally biased region" description="Low complexity" evidence="2">
    <location>
        <begin position="328"/>
        <end position="342"/>
    </location>
</feature>
<feature type="region of interest" description="Disordered" evidence="2">
    <location>
        <begin position="1411"/>
        <end position="1469"/>
    </location>
</feature>
<evidence type="ECO:0000256" key="2">
    <source>
        <dbReference type="SAM" id="MobiDB-lite"/>
    </source>
</evidence>
<feature type="region of interest" description="Disordered" evidence="2">
    <location>
        <begin position="3164"/>
        <end position="3205"/>
    </location>
</feature>
<proteinExistence type="predicted"/>
<feature type="compositionally biased region" description="Acidic residues" evidence="2">
    <location>
        <begin position="3183"/>
        <end position="3192"/>
    </location>
</feature>
<feature type="coiled-coil region" evidence="1">
    <location>
        <begin position="1007"/>
        <end position="1034"/>
    </location>
</feature>
<feature type="region of interest" description="Disordered" evidence="2">
    <location>
        <begin position="1145"/>
        <end position="1175"/>
    </location>
</feature>
<keyword evidence="1" id="KW-0175">Coiled coil</keyword>
<feature type="region of interest" description="Disordered" evidence="2">
    <location>
        <begin position="2946"/>
        <end position="2967"/>
    </location>
</feature>
<feature type="region of interest" description="Disordered" evidence="2">
    <location>
        <begin position="567"/>
        <end position="593"/>
    </location>
</feature>
<feature type="region of interest" description="Disordered" evidence="2">
    <location>
        <begin position="279"/>
        <end position="342"/>
    </location>
</feature>
<feature type="region of interest" description="Disordered" evidence="2">
    <location>
        <begin position="1537"/>
        <end position="1562"/>
    </location>
</feature>
<feature type="coiled-coil region" evidence="1">
    <location>
        <begin position="1752"/>
        <end position="1807"/>
    </location>
</feature>
<feature type="compositionally biased region" description="Acidic residues" evidence="2">
    <location>
        <begin position="3089"/>
        <end position="3099"/>
    </location>
</feature>
<dbReference type="PANTHER" id="PTHR45615">
    <property type="entry name" value="MYOSIN HEAVY CHAIN, NON-MUSCLE"/>
    <property type="match status" value="1"/>
</dbReference>
<feature type="region of interest" description="Disordered" evidence="2">
    <location>
        <begin position="95"/>
        <end position="115"/>
    </location>
</feature>
<feature type="region of interest" description="Disordered" evidence="2">
    <location>
        <begin position="2756"/>
        <end position="2784"/>
    </location>
</feature>
<feature type="region of interest" description="Disordered" evidence="2">
    <location>
        <begin position="1844"/>
        <end position="1869"/>
    </location>
</feature>
<feature type="coiled-coil region" evidence="1">
    <location>
        <begin position="1473"/>
        <end position="1500"/>
    </location>
</feature>
<organism evidence="3 4">
    <name type="scientific">Caulochytrium protostelioides</name>
    <dbReference type="NCBI Taxonomy" id="1555241"/>
    <lineage>
        <taxon>Eukaryota</taxon>
        <taxon>Fungi</taxon>
        <taxon>Fungi incertae sedis</taxon>
        <taxon>Chytridiomycota</taxon>
        <taxon>Chytridiomycota incertae sedis</taxon>
        <taxon>Chytridiomycetes</taxon>
        <taxon>Caulochytriales</taxon>
        <taxon>Caulochytriaceae</taxon>
        <taxon>Caulochytrium</taxon>
    </lineage>
</organism>
<dbReference type="STRING" id="1555241.A0A4P9X6Z4"/>
<feature type="compositionally biased region" description="Basic and acidic residues" evidence="2">
    <location>
        <begin position="3169"/>
        <end position="3182"/>
    </location>
</feature>
<feature type="coiled-coil region" evidence="1">
    <location>
        <begin position="884"/>
        <end position="974"/>
    </location>
</feature>
<feature type="region of interest" description="Disordered" evidence="2">
    <location>
        <begin position="2803"/>
        <end position="2823"/>
    </location>
</feature>
<feature type="coiled-coil region" evidence="1">
    <location>
        <begin position="1368"/>
        <end position="1398"/>
    </location>
</feature>
<feature type="region of interest" description="Disordered" evidence="2">
    <location>
        <begin position="763"/>
        <end position="792"/>
    </location>
</feature>
<feature type="region of interest" description="Disordered" evidence="2">
    <location>
        <begin position="2479"/>
        <end position="2504"/>
    </location>
</feature>